<reference evidence="3" key="2">
    <citation type="submission" date="2025-08" db="UniProtKB">
        <authorList>
            <consortium name="RefSeq"/>
        </authorList>
    </citation>
    <scope>IDENTIFICATION</scope>
    <source>
        <tissue evidence="3">Leaf</tissue>
    </source>
</reference>
<name>A0A1S3VA39_VIGRR</name>
<accession>A0A1S3VA39</accession>
<keyword evidence="1" id="KW-0472">Membrane</keyword>
<dbReference type="Pfam" id="PF03140">
    <property type="entry name" value="DUF247"/>
    <property type="match status" value="1"/>
</dbReference>
<protein>
    <submittedName>
        <fullName evidence="3">UPF0481 protein At3g02645</fullName>
    </submittedName>
</protein>
<feature type="transmembrane region" description="Helical" evidence="1">
    <location>
        <begin position="458"/>
        <end position="482"/>
    </location>
</feature>
<keyword evidence="1" id="KW-1133">Transmembrane helix</keyword>
<dbReference type="PANTHER" id="PTHR31549">
    <property type="entry name" value="PROTEIN, PUTATIVE (DUF247)-RELATED-RELATED"/>
    <property type="match status" value="1"/>
</dbReference>
<keyword evidence="2" id="KW-1185">Reference proteome</keyword>
<dbReference type="Proteomes" id="UP000087766">
    <property type="component" value="Chromosome 9"/>
</dbReference>
<dbReference type="KEGG" id="vra:106773048"/>
<gene>
    <name evidence="3" type="primary">LOC106773048</name>
</gene>
<reference evidence="2" key="1">
    <citation type="journal article" date="2014" name="Nat. Commun.">
        <title>Genome sequence of mungbean and insights into evolution within Vigna species.</title>
        <authorList>
            <person name="Kang Y.J."/>
            <person name="Kim S.K."/>
            <person name="Kim M.Y."/>
            <person name="Lestari P."/>
            <person name="Kim K.H."/>
            <person name="Ha B.K."/>
            <person name="Jun T.H."/>
            <person name="Hwang W.J."/>
            <person name="Lee T."/>
            <person name="Lee J."/>
            <person name="Shim S."/>
            <person name="Yoon M.Y."/>
            <person name="Jang Y.E."/>
            <person name="Han K.S."/>
            <person name="Taeprayoon P."/>
            <person name="Yoon N."/>
            <person name="Somta P."/>
            <person name="Tanya P."/>
            <person name="Kim K.S."/>
            <person name="Gwag J.G."/>
            <person name="Moon J.K."/>
            <person name="Lee Y.H."/>
            <person name="Park B.S."/>
            <person name="Bombarely A."/>
            <person name="Doyle J.J."/>
            <person name="Jackson S.A."/>
            <person name="Schafleitner R."/>
            <person name="Srinives P."/>
            <person name="Varshney R.K."/>
            <person name="Lee S.H."/>
        </authorList>
    </citation>
    <scope>NUCLEOTIDE SEQUENCE [LARGE SCALE GENOMIC DNA]</scope>
    <source>
        <strain evidence="2">cv. VC1973A</strain>
    </source>
</reference>
<dbReference type="RefSeq" id="XP_014515221.1">
    <property type="nucleotide sequence ID" value="XM_014659735.1"/>
</dbReference>
<evidence type="ECO:0000313" key="2">
    <source>
        <dbReference type="Proteomes" id="UP000087766"/>
    </source>
</evidence>
<sequence length="496" mass="56785">MSNGPSKSTFDEHRWVIHIRKTLEEELQEDAEFAVSIFSVPKLLMASDPDSYVPQQVAIGPYHYWRPELYEMQRYKIAAAKRFQKRLQSCNLDTLIDQLTKLEQRVRSCYHKFLDFNGETLVWMMAVDASFLLEFLQVYAMQEGAKVQRVSSSMSHLVDYAGKKSAHNAILRDIVMLENQIPLFVLRKMLEFKFSSLEAADDMLSMMFIGLFKEISPFKMMEEYPNIQVSESVHLLDFLYDLIVPKSEQQPDTIEAELPWKIVSNLPGLKLLKQPVEYFFFSQEKGESVSSSSKSLMNKPPSVEEITIPSVTDLLNCGVRFVATAGSISNMSFDTKTRTFYLPTIGLDVNSEVFLRNLVAYEASVASGPLVIARYTELMNGIIDSEEDAKILREKGIIMNHLKSDKEVANLWNGMSKSLRLSRVAELDKVIEDVNKYYNCRLKVKVVKFMKAYVFSSWQFLTFLAAICLLLLMALQAFCSVYTCTRFFQSALNSTD</sequence>
<dbReference type="GeneID" id="106773048"/>
<dbReference type="AlphaFoldDB" id="A0A1S3VA39"/>
<evidence type="ECO:0000256" key="1">
    <source>
        <dbReference type="SAM" id="Phobius"/>
    </source>
</evidence>
<dbReference type="InterPro" id="IPR004158">
    <property type="entry name" value="DUF247_pln"/>
</dbReference>
<proteinExistence type="predicted"/>
<keyword evidence="1" id="KW-0812">Transmembrane</keyword>
<dbReference type="STRING" id="3916.A0A1S3VA39"/>
<dbReference type="PANTHER" id="PTHR31549:SF23">
    <property type="entry name" value="OS03G0591600 PROTEIN"/>
    <property type="match status" value="1"/>
</dbReference>
<dbReference type="OrthoDB" id="2356035at2759"/>
<organism evidence="2 3">
    <name type="scientific">Vigna radiata var. radiata</name>
    <name type="common">Mung bean</name>
    <name type="synonym">Phaseolus aureus</name>
    <dbReference type="NCBI Taxonomy" id="3916"/>
    <lineage>
        <taxon>Eukaryota</taxon>
        <taxon>Viridiplantae</taxon>
        <taxon>Streptophyta</taxon>
        <taxon>Embryophyta</taxon>
        <taxon>Tracheophyta</taxon>
        <taxon>Spermatophyta</taxon>
        <taxon>Magnoliopsida</taxon>
        <taxon>eudicotyledons</taxon>
        <taxon>Gunneridae</taxon>
        <taxon>Pentapetalae</taxon>
        <taxon>rosids</taxon>
        <taxon>fabids</taxon>
        <taxon>Fabales</taxon>
        <taxon>Fabaceae</taxon>
        <taxon>Papilionoideae</taxon>
        <taxon>50 kb inversion clade</taxon>
        <taxon>NPAAA clade</taxon>
        <taxon>indigoferoid/millettioid clade</taxon>
        <taxon>Phaseoleae</taxon>
        <taxon>Vigna</taxon>
    </lineage>
</organism>
<evidence type="ECO:0000313" key="3">
    <source>
        <dbReference type="RefSeq" id="XP_014515221.1"/>
    </source>
</evidence>